<feature type="compositionally biased region" description="Low complexity" evidence="1">
    <location>
        <begin position="224"/>
        <end position="233"/>
    </location>
</feature>
<proteinExistence type="predicted"/>
<feature type="region of interest" description="Disordered" evidence="1">
    <location>
        <begin position="359"/>
        <end position="394"/>
    </location>
</feature>
<reference evidence="2 3" key="1">
    <citation type="submission" date="2017-06" db="EMBL/GenBank/DDBJ databases">
        <title>Draft genome sequence of a variant of Elsinoe murrayae.</title>
        <authorList>
            <person name="Cheng Q."/>
        </authorList>
    </citation>
    <scope>NUCLEOTIDE SEQUENCE [LARGE SCALE GENOMIC DNA]</scope>
    <source>
        <strain evidence="2 3">CQ-2017a</strain>
    </source>
</reference>
<accession>A0A2K1QY16</accession>
<protein>
    <recommendedName>
        <fullName evidence="4">Ubiquitin-like domain-containing protein</fullName>
    </recommendedName>
</protein>
<gene>
    <name evidence="2" type="ORF">CAC42_7894</name>
</gene>
<dbReference type="Proteomes" id="UP000243797">
    <property type="component" value="Unassembled WGS sequence"/>
</dbReference>
<keyword evidence="3" id="KW-1185">Reference proteome</keyword>
<evidence type="ECO:0000313" key="2">
    <source>
        <dbReference type="EMBL" id="PNS19927.1"/>
    </source>
</evidence>
<organism evidence="2 3">
    <name type="scientific">Sphaceloma murrayae</name>
    <dbReference type="NCBI Taxonomy" id="2082308"/>
    <lineage>
        <taxon>Eukaryota</taxon>
        <taxon>Fungi</taxon>
        <taxon>Dikarya</taxon>
        <taxon>Ascomycota</taxon>
        <taxon>Pezizomycotina</taxon>
        <taxon>Dothideomycetes</taxon>
        <taxon>Dothideomycetidae</taxon>
        <taxon>Myriangiales</taxon>
        <taxon>Elsinoaceae</taxon>
        <taxon>Sphaceloma</taxon>
    </lineage>
</organism>
<evidence type="ECO:0008006" key="4">
    <source>
        <dbReference type="Google" id="ProtNLM"/>
    </source>
</evidence>
<dbReference type="SUPFAM" id="SSF54236">
    <property type="entry name" value="Ubiquitin-like"/>
    <property type="match status" value="1"/>
</dbReference>
<feature type="compositionally biased region" description="Polar residues" evidence="1">
    <location>
        <begin position="37"/>
        <end position="53"/>
    </location>
</feature>
<dbReference type="EMBL" id="NKHZ01000029">
    <property type="protein sequence ID" value="PNS19927.1"/>
    <property type="molecule type" value="Genomic_DNA"/>
</dbReference>
<sequence length="605" mass="63588">MAPITFFERQQGPGLTARDGKITSPPDAKIDAPKNAAASSTLSSQRAKSSATDNAADLQPYSPATFRWNEAAKQAALKTFQANAEKAGAISQRQENNNPAHRVGTNSDHRAASGASPVKTEDYQSFIKAVESTRASKGHEHGLGIHTDNAEYHASAGSQPFGAIQASVESTADGASNDVVTPGTWSQSAPFRERTTSNPDTSNERGLLTASGTLGMTEVGDQPTQQTESTTTSHDAVESPDTAHLCDTNGSKTDCLSALLEKYGVSQTTAEVTLQVFQSQNALLHEIIKNLVHTVNDLLVRVETLEKTSATTSMGNSPMSKAAVIIASKPVNASEPDTINQHEPVSINTTKLESINGSRQIVNEPGHRQASPMASGKRGADPGQGQPLPECDREPLQDSQFKVQENGGDTMGVLPRGIKDAETLAGAASVIDNDVFARGSPEITSVPCPARNIISSSAPGAELVANDDALAWSSPKATNVTGVARKKMTFPARSVSAATASVASPISSFARIHEAISTSSEADAESEFPRGPGTFRVNVNMGAGVRVNIPVTNDMKIMHVILSACKKAGMTPEKLELTQGGEDFSHAWTVGECDLAEGDVVDLEP</sequence>
<feature type="region of interest" description="Disordered" evidence="1">
    <location>
        <begin position="89"/>
        <end position="119"/>
    </location>
</feature>
<feature type="region of interest" description="Disordered" evidence="1">
    <location>
        <begin position="170"/>
        <end position="243"/>
    </location>
</feature>
<feature type="region of interest" description="Disordered" evidence="1">
    <location>
        <begin position="1"/>
        <end position="60"/>
    </location>
</feature>
<name>A0A2K1QY16_9PEZI</name>
<evidence type="ECO:0000256" key="1">
    <source>
        <dbReference type="SAM" id="MobiDB-lite"/>
    </source>
</evidence>
<evidence type="ECO:0000313" key="3">
    <source>
        <dbReference type="Proteomes" id="UP000243797"/>
    </source>
</evidence>
<dbReference type="InterPro" id="IPR029071">
    <property type="entry name" value="Ubiquitin-like_domsf"/>
</dbReference>
<dbReference type="OrthoDB" id="10393205at2759"/>
<comment type="caution">
    <text evidence="2">The sequence shown here is derived from an EMBL/GenBank/DDBJ whole genome shotgun (WGS) entry which is preliminary data.</text>
</comment>
<dbReference type="InParanoid" id="A0A2K1QY16"/>
<dbReference type="AlphaFoldDB" id="A0A2K1QY16"/>